<accession>A0A7X1E507</accession>
<keyword evidence="5" id="KW-1185">Reference proteome</keyword>
<dbReference type="InterPro" id="IPR000184">
    <property type="entry name" value="Bac_surfAg_D15"/>
</dbReference>
<dbReference type="Proteomes" id="UP000525652">
    <property type="component" value="Unassembled WGS sequence"/>
</dbReference>
<evidence type="ECO:0000256" key="1">
    <source>
        <dbReference type="ARBA" id="ARBA00004370"/>
    </source>
</evidence>
<dbReference type="EMBL" id="JACHVA010000046">
    <property type="protein sequence ID" value="MBC2601132.1"/>
    <property type="molecule type" value="Genomic_DNA"/>
</dbReference>
<comment type="caution">
    <text evidence="4">The sequence shown here is derived from an EMBL/GenBank/DDBJ whole genome shotgun (WGS) entry which is preliminary data.</text>
</comment>
<dbReference type="AlphaFoldDB" id="A0A7X1E507"/>
<dbReference type="RefSeq" id="WP_185691857.1">
    <property type="nucleotide sequence ID" value="NZ_JACHVA010000046.1"/>
</dbReference>
<protein>
    <submittedName>
        <fullName evidence="4">BamA/TamA family outer membrane protein</fullName>
    </submittedName>
</protein>
<sequence length="422" mass="47275">MLGILPATAQDITVDKGQRVPRKGWIALPYGFSSDTWDVAVGIGGGTSGWLSDTSITYGAATYSSNGTWSVILGGNGYPTGILDRLYVEPLANYFHYTNLQVFLPGNPEYLSSPNLAGSNDSSGENYFREGADDAWLQAQFRYVLPMGDNRDSAIHTYEVDRGMLVSAPTGGEIWDPFRSGRTSLLFRPYYRNQSVTVPETGTPYSFETLNLQVGLEYDNRDFRTNPSRGSYQKVAITRDWGALGDSDSWTFGEIELSKYFNLGETGWFRQRVIGLNAWTGYSFTWEEVDVPGLGAPVAVNRPPYYTGATLGGFNRMRGYPSNRFNGRAVSYLSAEYRLIPHWLPFSDTMVDEILDLDWWQISIFAEAGRVGDSYDLELFYNDLHYDAGIDLRFFVRNAVVRIGAAFSEETMQFVAMFGQPF</sequence>
<dbReference type="GO" id="GO:0019867">
    <property type="term" value="C:outer membrane"/>
    <property type="evidence" value="ECO:0007669"/>
    <property type="project" value="InterPro"/>
</dbReference>
<gene>
    <name evidence="4" type="ORF">H5P30_04980</name>
</gene>
<evidence type="ECO:0000313" key="4">
    <source>
        <dbReference type="EMBL" id="MBC2601132.1"/>
    </source>
</evidence>
<name>A0A7X1E507_9BACT</name>
<organism evidence="4 5">
    <name type="scientific">Puniceicoccus vermicola</name>
    <dbReference type="NCBI Taxonomy" id="388746"/>
    <lineage>
        <taxon>Bacteria</taxon>
        <taxon>Pseudomonadati</taxon>
        <taxon>Verrucomicrobiota</taxon>
        <taxon>Opitutia</taxon>
        <taxon>Puniceicoccales</taxon>
        <taxon>Puniceicoccaceae</taxon>
        <taxon>Puniceicoccus</taxon>
    </lineage>
</organism>
<evidence type="ECO:0000259" key="3">
    <source>
        <dbReference type="Pfam" id="PF01103"/>
    </source>
</evidence>
<reference evidence="4 5" key="1">
    <citation type="submission" date="2020-07" db="EMBL/GenBank/DDBJ databases">
        <authorList>
            <person name="Feng X."/>
        </authorList>
    </citation>
    <scope>NUCLEOTIDE SEQUENCE [LARGE SCALE GENOMIC DNA]</scope>
    <source>
        <strain evidence="4 5">JCM14086</strain>
    </source>
</reference>
<feature type="domain" description="Bacterial surface antigen (D15)" evidence="3">
    <location>
        <begin position="202"/>
        <end position="330"/>
    </location>
</feature>
<dbReference type="Gene3D" id="2.40.160.50">
    <property type="entry name" value="membrane protein fhac: a member of the omp85/tpsb transporter family"/>
    <property type="match status" value="1"/>
</dbReference>
<keyword evidence="2" id="KW-0472">Membrane</keyword>
<proteinExistence type="predicted"/>
<evidence type="ECO:0000313" key="5">
    <source>
        <dbReference type="Proteomes" id="UP000525652"/>
    </source>
</evidence>
<dbReference type="Pfam" id="PF01103">
    <property type="entry name" value="Omp85"/>
    <property type="match status" value="1"/>
</dbReference>
<comment type="subcellular location">
    <subcellularLocation>
        <location evidence="1">Membrane</location>
    </subcellularLocation>
</comment>
<evidence type="ECO:0000256" key="2">
    <source>
        <dbReference type="ARBA" id="ARBA00023136"/>
    </source>
</evidence>